<organism evidence="1 2">
    <name type="scientific">Methanomethylophilus alvi</name>
    <dbReference type="NCBI Taxonomy" id="1291540"/>
    <lineage>
        <taxon>Archaea</taxon>
        <taxon>Methanobacteriati</taxon>
        <taxon>Thermoplasmatota</taxon>
        <taxon>Thermoplasmata</taxon>
        <taxon>Methanomassiliicoccales</taxon>
        <taxon>Methanomethylophilaceae</taxon>
        <taxon>Methanomethylophilus</taxon>
    </lineage>
</organism>
<evidence type="ECO:0000313" key="1">
    <source>
        <dbReference type="EMBL" id="AYQ54599.1"/>
    </source>
</evidence>
<dbReference type="AlphaFoldDB" id="A0A3G3IFU0"/>
<protein>
    <submittedName>
        <fullName evidence="1">Uncharacterized protein</fullName>
    </submittedName>
</protein>
<dbReference type="EMBL" id="CP017686">
    <property type="protein sequence ID" value="AYQ54599.1"/>
    <property type="molecule type" value="Genomic_DNA"/>
</dbReference>
<reference evidence="1 2" key="1">
    <citation type="submission" date="2016-10" db="EMBL/GenBank/DDBJ databases">
        <title>Complete genome of the TMA-utilizing, human hosted archaeon Methanomethylophilus alvus Gen. nov, sp. nov., strain Mx-05, derived from a pure culture.</title>
        <authorList>
            <person name="Brugere J.-F."/>
            <person name="Ben Hania W."/>
            <person name="Chaudhary P.P."/>
            <person name="Gaci N."/>
            <person name="Borrel G."/>
            <person name="Cao Van Tuat L."/>
            <person name="Fardeau M.-L."/>
            <person name="Harris H.M.B."/>
            <person name="O'Toole P.W."/>
            <person name="Ollivier B."/>
        </authorList>
    </citation>
    <scope>NUCLEOTIDE SEQUENCE [LARGE SCALE GENOMIC DNA]</scope>
    <source>
        <strain evidence="1 2">Mx-05</strain>
    </source>
</reference>
<accession>A0A3G3IFU0</accession>
<proteinExistence type="predicted"/>
<gene>
    <name evidence="1" type="ORF">BKD89_02085</name>
</gene>
<name>A0A3G3IFU0_9ARCH</name>
<evidence type="ECO:0000313" key="2">
    <source>
        <dbReference type="Proteomes" id="UP000273278"/>
    </source>
</evidence>
<dbReference type="Proteomes" id="UP000273278">
    <property type="component" value="Chromosome"/>
</dbReference>
<sequence length="65" mass="7397">MSEYHAVVYDIEVCVDGLGDSVLDPLMGFEEEVTGSLSRLKTMHRMSHHTQWGIPLYGRGYPQQE</sequence>